<feature type="transmembrane region" description="Helical" evidence="2">
    <location>
        <begin position="176"/>
        <end position="198"/>
    </location>
</feature>
<evidence type="ECO:0000313" key="4">
    <source>
        <dbReference type="Proteomes" id="UP000198397"/>
    </source>
</evidence>
<dbReference type="PANTHER" id="PTHR34295">
    <property type="entry name" value="BIOTIN TRANSPORTER BIOY"/>
    <property type="match status" value="1"/>
</dbReference>
<dbReference type="Proteomes" id="UP000198397">
    <property type="component" value="Unassembled WGS sequence"/>
</dbReference>
<dbReference type="Gene3D" id="1.10.1760.20">
    <property type="match status" value="1"/>
</dbReference>
<organism evidence="3 4">
    <name type="scientific">Halorubrum vacuolatum</name>
    <name type="common">Natronobacterium vacuolatum</name>
    <dbReference type="NCBI Taxonomy" id="63740"/>
    <lineage>
        <taxon>Archaea</taxon>
        <taxon>Methanobacteriati</taxon>
        <taxon>Methanobacteriota</taxon>
        <taxon>Stenosarchaea group</taxon>
        <taxon>Halobacteria</taxon>
        <taxon>Halobacteriales</taxon>
        <taxon>Haloferacaceae</taxon>
        <taxon>Halorubrum</taxon>
    </lineage>
</organism>
<evidence type="ECO:0000313" key="3">
    <source>
        <dbReference type="EMBL" id="SNR43666.1"/>
    </source>
</evidence>
<accession>A0A238WAQ7</accession>
<evidence type="ECO:0000256" key="2">
    <source>
        <dbReference type="SAM" id="Phobius"/>
    </source>
</evidence>
<dbReference type="GO" id="GO:0015225">
    <property type="term" value="F:biotin transmembrane transporter activity"/>
    <property type="evidence" value="ECO:0007669"/>
    <property type="project" value="UniProtKB-UniRule"/>
</dbReference>
<proteinExistence type="inferred from homology"/>
<name>A0A238WAQ7_HALVU</name>
<dbReference type="AlphaFoldDB" id="A0A238WAQ7"/>
<comment type="subcellular location">
    <subcellularLocation>
        <location evidence="1">Cell membrane</location>
        <topology evidence="1">Multi-pass membrane protein</topology>
    </subcellularLocation>
</comment>
<feature type="transmembrane region" description="Helical" evidence="2">
    <location>
        <begin position="31"/>
        <end position="51"/>
    </location>
</feature>
<comment type="similarity">
    <text evidence="1">Belongs to the BioY family.</text>
</comment>
<dbReference type="PIRSF" id="PIRSF016661">
    <property type="entry name" value="BioY"/>
    <property type="match status" value="1"/>
</dbReference>
<reference evidence="3 4" key="1">
    <citation type="submission" date="2017-06" db="EMBL/GenBank/DDBJ databases">
        <authorList>
            <person name="Kim H.J."/>
            <person name="Triplett B.A."/>
        </authorList>
    </citation>
    <scope>NUCLEOTIDE SEQUENCE [LARGE SCALE GENOMIC DNA]</scope>
    <source>
        <strain evidence="3 4">DSM 8800</strain>
    </source>
</reference>
<evidence type="ECO:0000256" key="1">
    <source>
        <dbReference type="PIRNR" id="PIRNR016661"/>
    </source>
</evidence>
<keyword evidence="1" id="KW-0813">Transport</keyword>
<sequence>MILKWVYRGAVVMETRTEAVDLVGDDAAINLARAALFAALVGAFAYVSFPFPFSPAPVTLQVLGVFLAGILLGPVWGGVALSFYLVAGALGAPVFSGGSAGLGTLLAEPTLGYLWSYPIAAALVGGIVHRGTTLRNPREIGVATLVGAMVAGTVVIYTFGVIGMAVVLSLTLPEAFLQGAVVFLPAEAAKIVAAIGILRSDAIAAA</sequence>
<feature type="transmembrane region" description="Helical" evidence="2">
    <location>
        <begin position="63"/>
        <end position="90"/>
    </location>
</feature>
<keyword evidence="2" id="KW-0812">Transmembrane</keyword>
<keyword evidence="4" id="KW-1185">Reference proteome</keyword>
<dbReference type="InterPro" id="IPR003784">
    <property type="entry name" value="BioY"/>
</dbReference>
<dbReference type="EMBL" id="FZNQ01000006">
    <property type="protein sequence ID" value="SNR43666.1"/>
    <property type="molecule type" value="Genomic_DNA"/>
</dbReference>
<feature type="transmembrane region" description="Helical" evidence="2">
    <location>
        <begin position="140"/>
        <end position="170"/>
    </location>
</feature>
<dbReference type="PANTHER" id="PTHR34295:SF1">
    <property type="entry name" value="BIOTIN TRANSPORTER BIOY"/>
    <property type="match status" value="1"/>
</dbReference>
<dbReference type="GO" id="GO:0005886">
    <property type="term" value="C:plasma membrane"/>
    <property type="evidence" value="ECO:0007669"/>
    <property type="project" value="UniProtKB-SubCell"/>
</dbReference>
<keyword evidence="1 2" id="KW-0472">Membrane</keyword>
<keyword evidence="1" id="KW-1003">Cell membrane</keyword>
<feature type="transmembrane region" description="Helical" evidence="2">
    <location>
        <begin position="110"/>
        <end position="128"/>
    </location>
</feature>
<dbReference type="Pfam" id="PF02632">
    <property type="entry name" value="BioY"/>
    <property type="match status" value="1"/>
</dbReference>
<protein>
    <submittedName>
        <fullName evidence="3">Biotin transport system substrate-specific component</fullName>
    </submittedName>
</protein>
<gene>
    <name evidence="3" type="ORF">SAMN06264855_106118</name>
</gene>
<keyword evidence="2" id="KW-1133">Transmembrane helix</keyword>